<evidence type="ECO:0000259" key="5">
    <source>
        <dbReference type="Pfam" id="PF04216"/>
    </source>
</evidence>
<dbReference type="Pfam" id="PF04216">
    <property type="entry name" value="FdhE_N"/>
    <property type="match status" value="1"/>
</dbReference>
<dbReference type="SUPFAM" id="SSF144020">
    <property type="entry name" value="FdhE-like"/>
    <property type="match status" value="1"/>
</dbReference>
<sequence>MSIRILAESEIKQAAAGFFAPPLLFANPKNLYRRRAARLRKLAENNPLQAYLRFCANIADIQLELLQTAPISADSRLSAVKDNAALLSQKPLHWKNWQRDPVWIDLLKQLLQRLKPHANDTILATIDRLEKASANELNALADQLLQSNHLPEHSDQAVFLWAALSLYWVQLVQQIPHHAKTELGENRQFCPVCGSAPVASLIHIGEAQGTRYLHCSLCESEWHMVRVKCSNCEQGGKLHYWALDSQNAVKSESCDDCQSYLKVLYQDKDPEVEAVADDLASFFLDDEMEKLGYAKSAVNPFLFPSE</sequence>
<evidence type="ECO:0000259" key="6">
    <source>
        <dbReference type="Pfam" id="PF24859"/>
    </source>
</evidence>
<dbReference type="NCBIfam" id="TIGR01562">
    <property type="entry name" value="FdhE"/>
    <property type="match status" value="1"/>
</dbReference>
<dbReference type="Proteomes" id="UP000030380">
    <property type="component" value="Unassembled WGS sequence"/>
</dbReference>
<proteinExistence type="inferred from homology"/>
<dbReference type="PIRSF" id="PIRSF018296">
    <property type="entry name" value="Format_dh_formtn"/>
    <property type="match status" value="1"/>
</dbReference>
<dbReference type="Pfam" id="PF24859">
    <property type="entry name" value="FdhE_central"/>
    <property type="match status" value="1"/>
</dbReference>
<comment type="function">
    <text evidence="4">Necessary for formate dehydrogenase activity.</text>
</comment>
<protein>
    <recommendedName>
        <fullName evidence="4">Protein FdhE homolog</fullName>
    </recommendedName>
</protein>
<dbReference type="Gene3D" id="3.90.1670.10">
    <property type="entry name" value="FdhE-like domain"/>
    <property type="match status" value="1"/>
</dbReference>
<dbReference type="InterPro" id="IPR056797">
    <property type="entry name" value="FdhE_central"/>
</dbReference>
<dbReference type="FunFam" id="3.90.1670.10:FF:000001">
    <property type="entry name" value="Protein FdhE"/>
    <property type="match status" value="1"/>
</dbReference>
<reference evidence="8 9" key="1">
    <citation type="submission" date="2014-11" db="EMBL/GenBank/DDBJ databases">
        <title>Draft genome sequence of Chelonobacter oris 1662T, associated with respiratory disease in Hermann's Tortoises.</title>
        <authorList>
            <person name="Kudirkiene E."/>
            <person name="Hansen M.J."/>
            <person name="Bojesen A.M."/>
        </authorList>
    </citation>
    <scope>NUCLEOTIDE SEQUENCE [LARGE SCALE GENOMIC DNA]</scope>
    <source>
        <strain evidence="8 9">1662</strain>
    </source>
</reference>
<dbReference type="Pfam" id="PF24860">
    <property type="entry name" value="FdhE_C"/>
    <property type="match status" value="1"/>
</dbReference>
<comment type="similarity">
    <text evidence="3 4">Belongs to the FdhE family.</text>
</comment>
<dbReference type="RefSeq" id="WP_034617672.1">
    <property type="nucleotide sequence ID" value="NZ_JSUM01000016.1"/>
</dbReference>
<evidence type="ECO:0000256" key="3">
    <source>
        <dbReference type="ARBA" id="ARBA00061033"/>
    </source>
</evidence>
<evidence type="ECO:0000256" key="2">
    <source>
        <dbReference type="ARBA" id="ARBA00022490"/>
    </source>
</evidence>
<gene>
    <name evidence="4" type="primary">fdhE</name>
    <name evidence="8" type="ORF">OA57_10835</name>
</gene>
<feature type="domain" description="FdhE N-terminal" evidence="5">
    <location>
        <begin position="20"/>
        <end position="184"/>
    </location>
</feature>
<dbReference type="HAMAP" id="MF_00611">
    <property type="entry name" value="FdeH"/>
    <property type="match status" value="1"/>
</dbReference>
<dbReference type="STRING" id="505317.OA57_10835"/>
<evidence type="ECO:0000256" key="1">
    <source>
        <dbReference type="ARBA" id="ARBA00004496"/>
    </source>
</evidence>
<dbReference type="InterPro" id="IPR056796">
    <property type="entry name" value="FdhE_C"/>
</dbReference>
<evidence type="ECO:0000256" key="4">
    <source>
        <dbReference type="HAMAP-Rule" id="MF_00611"/>
    </source>
</evidence>
<dbReference type="OrthoDB" id="9794151at2"/>
<feature type="domain" description="FdhE central" evidence="6">
    <location>
        <begin position="189"/>
        <end position="226"/>
    </location>
</feature>
<dbReference type="InterPro" id="IPR006452">
    <property type="entry name" value="Formate_DH_accessory"/>
</dbReference>
<dbReference type="InterPro" id="IPR024064">
    <property type="entry name" value="FdhE-like_sf"/>
</dbReference>
<dbReference type="GO" id="GO:0005829">
    <property type="term" value="C:cytosol"/>
    <property type="evidence" value="ECO:0007669"/>
    <property type="project" value="TreeGrafter"/>
</dbReference>
<evidence type="ECO:0000313" key="8">
    <source>
        <dbReference type="EMBL" id="KGQ69579.1"/>
    </source>
</evidence>
<dbReference type="GO" id="GO:0051604">
    <property type="term" value="P:protein maturation"/>
    <property type="evidence" value="ECO:0007669"/>
    <property type="project" value="TreeGrafter"/>
</dbReference>
<comment type="caution">
    <text evidence="8">The sequence shown here is derived from an EMBL/GenBank/DDBJ whole genome shotgun (WGS) entry which is preliminary data.</text>
</comment>
<evidence type="ECO:0000313" key="9">
    <source>
        <dbReference type="Proteomes" id="UP000030380"/>
    </source>
</evidence>
<feature type="domain" description="FdhE C-terminal" evidence="7">
    <location>
        <begin position="227"/>
        <end position="302"/>
    </location>
</feature>
<dbReference type="GO" id="GO:0008199">
    <property type="term" value="F:ferric iron binding"/>
    <property type="evidence" value="ECO:0007669"/>
    <property type="project" value="TreeGrafter"/>
</dbReference>
<keyword evidence="9" id="KW-1185">Reference proteome</keyword>
<keyword evidence="2 4" id="KW-0963">Cytoplasm</keyword>
<accession>A0A0A3B7K5</accession>
<comment type="subcellular location">
    <subcellularLocation>
        <location evidence="1 4">Cytoplasm</location>
    </subcellularLocation>
</comment>
<dbReference type="EMBL" id="JSUM01000016">
    <property type="protein sequence ID" value="KGQ69579.1"/>
    <property type="molecule type" value="Genomic_DNA"/>
</dbReference>
<dbReference type="PANTHER" id="PTHR37689">
    <property type="entry name" value="PROTEIN FDHE"/>
    <property type="match status" value="1"/>
</dbReference>
<evidence type="ECO:0000259" key="7">
    <source>
        <dbReference type="Pfam" id="PF24860"/>
    </source>
</evidence>
<dbReference type="PANTHER" id="PTHR37689:SF1">
    <property type="entry name" value="PROTEIN FDHE"/>
    <property type="match status" value="1"/>
</dbReference>
<organism evidence="8 9">
    <name type="scientific">Chelonobacter oris</name>
    <dbReference type="NCBI Taxonomy" id="505317"/>
    <lineage>
        <taxon>Bacteria</taxon>
        <taxon>Pseudomonadati</taxon>
        <taxon>Pseudomonadota</taxon>
        <taxon>Gammaproteobacteria</taxon>
        <taxon>Pasteurellales</taxon>
        <taxon>Pasteurellaceae</taxon>
        <taxon>Chelonobacter</taxon>
    </lineage>
</organism>
<name>A0A0A3B7K5_9PAST</name>
<dbReference type="CDD" id="cd16341">
    <property type="entry name" value="FdhE"/>
    <property type="match status" value="1"/>
</dbReference>
<dbReference type="NCBIfam" id="NF002925">
    <property type="entry name" value="PRK03564.1"/>
    <property type="match status" value="1"/>
</dbReference>
<dbReference type="AlphaFoldDB" id="A0A0A3B7K5"/>
<dbReference type="InterPro" id="IPR056774">
    <property type="entry name" value="FdhE_N"/>
</dbReference>